<dbReference type="InterPro" id="IPR050330">
    <property type="entry name" value="Bact_OuterMem_StrucFunc"/>
</dbReference>
<feature type="compositionally biased region" description="Basic and acidic residues" evidence="5">
    <location>
        <begin position="45"/>
        <end position="63"/>
    </location>
</feature>
<dbReference type="Proteomes" id="UP000184509">
    <property type="component" value="Unassembled WGS sequence"/>
</dbReference>
<dbReference type="CDD" id="cd07185">
    <property type="entry name" value="OmpA_C-like"/>
    <property type="match status" value="1"/>
</dbReference>
<dbReference type="SUPFAM" id="SSF103088">
    <property type="entry name" value="OmpA-like"/>
    <property type="match status" value="1"/>
</dbReference>
<dbReference type="Gene3D" id="3.30.1330.60">
    <property type="entry name" value="OmpA-like domain"/>
    <property type="match status" value="1"/>
</dbReference>
<dbReference type="Pfam" id="PF00691">
    <property type="entry name" value="OmpA"/>
    <property type="match status" value="1"/>
</dbReference>
<gene>
    <name evidence="7" type="ORF">SAMN05444405_108120</name>
</gene>
<proteinExistence type="predicted"/>
<dbReference type="PANTHER" id="PTHR30329">
    <property type="entry name" value="STATOR ELEMENT OF FLAGELLAR MOTOR COMPLEX"/>
    <property type="match status" value="1"/>
</dbReference>
<dbReference type="EMBL" id="FQTV01000008">
    <property type="protein sequence ID" value="SHF42089.1"/>
    <property type="molecule type" value="Genomic_DNA"/>
</dbReference>
<organism evidence="7 8">
    <name type="scientific">Bacteroides luti</name>
    <dbReference type="NCBI Taxonomy" id="1297750"/>
    <lineage>
        <taxon>Bacteria</taxon>
        <taxon>Pseudomonadati</taxon>
        <taxon>Bacteroidota</taxon>
        <taxon>Bacteroidia</taxon>
        <taxon>Bacteroidales</taxon>
        <taxon>Bacteroidaceae</taxon>
        <taxon>Bacteroides</taxon>
    </lineage>
</organism>
<dbReference type="PROSITE" id="PS51123">
    <property type="entry name" value="OMPA_2"/>
    <property type="match status" value="1"/>
</dbReference>
<evidence type="ECO:0000256" key="5">
    <source>
        <dbReference type="SAM" id="MobiDB-lite"/>
    </source>
</evidence>
<evidence type="ECO:0000256" key="1">
    <source>
        <dbReference type="ARBA" id="ARBA00004442"/>
    </source>
</evidence>
<sequence length="429" mass="48666">MNKGILIVCLFVFVGLEANAQSWIEKVGKRVKEKTIDKVEERIENKSDEAIESGLDKTEETVKKSGGKRQKQASEKGATKTINQDTEEENNSQSAQQKVESYTKYDFVPGDKILYFEDFSQDAIGDFPTLWTTNGGGEVKTLNIALGNWFHMNKEGSMYCYTKTIDFPQNFIMEFDVIPDENFQSAFDLCLYEEQEKKEMNDDLYPGKKGLQLFMDEESWSTKGYIDDPNSEWLESRSTTNPCEINKVNHVIIWIQNRRIRIYHKGSKVLDSPTNIYAGSKFNKIRFSSWNTGCKPYISNLKVTTATPDTRSKLITEGKLVSYGIYFDVNKDIVKPESFGTLSDIAKTLKENPSVNIKIVGHTDSDGDNAKNLDLSKRRAVSVKNVLSSDFGIDNNRIQTDGKGELEPLSSNTTAENKAKNRRVEFIKL</sequence>
<reference evidence="7 8" key="1">
    <citation type="submission" date="2016-11" db="EMBL/GenBank/DDBJ databases">
        <authorList>
            <person name="Jaros S."/>
            <person name="Januszkiewicz K."/>
            <person name="Wedrychowicz H."/>
        </authorList>
    </citation>
    <scope>NUCLEOTIDE SEQUENCE [LARGE SCALE GENOMIC DNA]</scope>
    <source>
        <strain evidence="7 8">DSM 26991</strain>
    </source>
</reference>
<dbReference type="RefSeq" id="WP_073401436.1">
    <property type="nucleotide sequence ID" value="NZ_FQTV01000008.1"/>
</dbReference>
<dbReference type="STRING" id="1297750.SAMN05444405_108120"/>
<evidence type="ECO:0000256" key="2">
    <source>
        <dbReference type="ARBA" id="ARBA00023136"/>
    </source>
</evidence>
<evidence type="ECO:0000256" key="4">
    <source>
        <dbReference type="PROSITE-ProRule" id="PRU00473"/>
    </source>
</evidence>
<dbReference type="InterPro" id="IPR036737">
    <property type="entry name" value="OmpA-like_sf"/>
</dbReference>
<feature type="region of interest" description="Disordered" evidence="5">
    <location>
        <begin position="45"/>
        <end position="97"/>
    </location>
</feature>
<feature type="domain" description="OmpA-like" evidence="6">
    <location>
        <begin position="314"/>
        <end position="429"/>
    </location>
</feature>
<dbReference type="InterPro" id="IPR006664">
    <property type="entry name" value="OMP_bac"/>
</dbReference>
<keyword evidence="2 4" id="KW-0472">Membrane</keyword>
<dbReference type="PANTHER" id="PTHR30329:SF21">
    <property type="entry name" value="LIPOPROTEIN YIAD-RELATED"/>
    <property type="match status" value="1"/>
</dbReference>
<dbReference type="GO" id="GO:0009279">
    <property type="term" value="C:cell outer membrane"/>
    <property type="evidence" value="ECO:0007669"/>
    <property type="project" value="UniProtKB-SubCell"/>
</dbReference>
<evidence type="ECO:0000313" key="7">
    <source>
        <dbReference type="EMBL" id="SHF42089.1"/>
    </source>
</evidence>
<dbReference type="PRINTS" id="PR01021">
    <property type="entry name" value="OMPADOMAIN"/>
</dbReference>
<dbReference type="AlphaFoldDB" id="A0A1M5BI62"/>
<comment type="subcellular location">
    <subcellularLocation>
        <location evidence="1">Cell outer membrane</location>
    </subcellularLocation>
</comment>
<accession>A0A1M5BI62</accession>
<evidence type="ECO:0000259" key="6">
    <source>
        <dbReference type="PROSITE" id="PS51123"/>
    </source>
</evidence>
<dbReference type="OrthoDB" id="1108826at2"/>
<dbReference type="InterPro" id="IPR006665">
    <property type="entry name" value="OmpA-like"/>
</dbReference>
<evidence type="ECO:0000256" key="3">
    <source>
        <dbReference type="ARBA" id="ARBA00023237"/>
    </source>
</evidence>
<name>A0A1M5BI62_9BACE</name>
<evidence type="ECO:0000313" key="8">
    <source>
        <dbReference type="Proteomes" id="UP000184509"/>
    </source>
</evidence>
<protein>
    <submittedName>
        <fullName evidence="7">OmpA family protein</fullName>
    </submittedName>
</protein>
<keyword evidence="3" id="KW-0998">Cell outer membrane</keyword>
<keyword evidence="8" id="KW-1185">Reference proteome</keyword>